<dbReference type="InterPro" id="IPR029058">
    <property type="entry name" value="AB_hydrolase_fold"/>
</dbReference>
<dbReference type="SMART" id="SM01110">
    <property type="entry name" value="Cutinase"/>
    <property type="match status" value="1"/>
</dbReference>
<gene>
    <name evidence="7" type="ORF">MAUB_30170</name>
</gene>
<evidence type="ECO:0000256" key="2">
    <source>
        <dbReference type="ARBA" id="ARBA00022487"/>
    </source>
</evidence>
<evidence type="ECO:0000256" key="3">
    <source>
        <dbReference type="ARBA" id="ARBA00022801"/>
    </source>
</evidence>
<keyword evidence="6" id="KW-0472">Membrane</keyword>
<feature type="transmembrane region" description="Helical" evidence="6">
    <location>
        <begin position="12"/>
        <end position="36"/>
    </location>
</feature>
<evidence type="ECO:0000313" key="7">
    <source>
        <dbReference type="EMBL" id="BBX85144.1"/>
    </source>
</evidence>
<keyword evidence="6" id="KW-0812">Transmembrane</keyword>
<dbReference type="PANTHER" id="PTHR33630:SF9">
    <property type="entry name" value="CUTINASE 4"/>
    <property type="match status" value="1"/>
</dbReference>
<evidence type="ECO:0000256" key="6">
    <source>
        <dbReference type="SAM" id="Phobius"/>
    </source>
</evidence>
<reference evidence="7 8" key="1">
    <citation type="journal article" date="2019" name="Emerg. Microbes Infect.">
        <title>Comprehensive subspecies identification of 175 nontuberculous mycobacteria species based on 7547 genomic profiles.</title>
        <authorList>
            <person name="Matsumoto Y."/>
            <person name="Kinjo T."/>
            <person name="Motooka D."/>
            <person name="Nabeya D."/>
            <person name="Jung N."/>
            <person name="Uechi K."/>
            <person name="Horii T."/>
            <person name="Iida T."/>
            <person name="Fujita J."/>
            <person name="Nakamura S."/>
        </authorList>
    </citation>
    <scope>NUCLEOTIDE SEQUENCE [LARGE SCALE GENOMIC DNA]</scope>
    <source>
        <strain evidence="7 8">JCM 15296</strain>
    </source>
</reference>
<organism evidence="7 8">
    <name type="scientific">Mycolicibacterium aubagnense</name>
    <dbReference type="NCBI Taxonomy" id="319707"/>
    <lineage>
        <taxon>Bacteria</taxon>
        <taxon>Bacillati</taxon>
        <taxon>Actinomycetota</taxon>
        <taxon>Actinomycetes</taxon>
        <taxon>Mycobacteriales</taxon>
        <taxon>Mycobacteriaceae</taxon>
        <taxon>Mycolicibacterium</taxon>
    </lineage>
</organism>
<feature type="region of interest" description="Disordered" evidence="5">
    <location>
        <begin position="44"/>
        <end position="73"/>
    </location>
</feature>
<protein>
    <submittedName>
        <fullName evidence="7">Cutinase</fullName>
    </submittedName>
</protein>
<accession>A0ABN5YWP6</accession>
<feature type="compositionally biased region" description="Pro residues" evidence="5">
    <location>
        <begin position="44"/>
        <end position="55"/>
    </location>
</feature>
<comment type="similarity">
    <text evidence="1">Belongs to the cutinase family.</text>
</comment>
<dbReference type="PANTHER" id="PTHR33630">
    <property type="entry name" value="CUTINASE RV1984C-RELATED-RELATED"/>
    <property type="match status" value="1"/>
</dbReference>
<dbReference type="Proteomes" id="UP000465609">
    <property type="component" value="Chromosome"/>
</dbReference>
<evidence type="ECO:0000256" key="1">
    <source>
        <dbReference type="ARBA" id="ARBA00007534"/>
    </source>
</evidence>
<dbReference type="InterPro" id="IPR000675">
    <property type="entry name" value="Cutinase/axe"/>
</dbReference>
<dbReference type="EMBL" id="AP022577">
    <property type="protein sequence ID" value="BBX85144.1"/>
    <property type="molecule type" value="Genomic_DNA"/>
</dbReference>
<dbReference type="RefSeq" id="WP_138233050.1">
    <property type="nucleotide sequence ID" value="NZ_AP022577.1"/>
</dbReference>
<name>A0ABN5YWP6_9MYCO</name>
<dbReference type="SUPFAM" id="SSF53474">
    <property type="entry name" value="alpha/beta-Hydrolases"/>
    <property type="match status" value="1"/>
</dbReference>
<evidence type="ECO:0000256" key="5">
    <source>
        <dbReference type="SAM" id="MobiDB-lite"/>
    </source>
</evidence>
<keyword evidence="2" id="KW-0719">Serine esterase</keyword>
<keyword evidence="8" id="KW-1185">Reference proteome</keyword>
<dbReference type="Pfam" id="PF01083">
    <property type="entry name" value="Cutinase"/>
    <property type="match status" value="1"/>
</dbReference>
<keyword evidence="3" id="KW-0378">Hydrolase</keyword>
<keyword evidence="4" id="KW-1015">Disulfide bond</keyword>
<evidence type="ECO:0000313" key="8">
    <source>
        <dbReference type="Proteomes" id="UP000465609"/>
    </source>
</evidence>
<proteinExistence type="inferred from homology"/>
<keyword evidence="6" id="KW-1133">Transmembrane helix</keyword>
<dbReference type="Gene3D" id="3.40.50.1820">
    <property type="entry name" value="alpha/beta hydrolase"/>
    <property type="match status" value="1"/>
</dbReference>
<sequence>MATNNRRRRHRILAIAAAGAVALLVIVVAFAIVVWLRQPGEIPGPTPPSAQPPTASPSGPTTKPSKPRPAYQSADCPDVQLISIPGTWESSRALDPLNPTPSFPIALLLNVSNPLGQDFGADRLAQYTVPYTAQFHNPLAADNQMSYNDSREEGKKKAVEEIAAINEKCPLTSFVIVGFSQGAVIAGDIASDIGNGRGPIDQDLVLGVTLIADGRRQPDVGKDIGPNPPGQGAEITLHELPLGMLGLNMTGPRVGGFGALNDRVNEICGKGDLICAAPTEAFNVVNLPSTLATLSGSAAGPVHALYNTPQFWSLDGQTSTQWTLDWAKQLVDNAPHPKHG</sequence>
<evidence type="ECO:0000256" key="4">
    <source>
        <dbReference type="ARBA" id="ARBA00023157"/>
    </source>
</evidence>